<keyword evidence="1" id="KW-0195">Cyclin</keyword>
<feature type="non-terminal residue" evidence="4">
    <location>
        <position position="379"/>
    </location>
</feature>
<dbReference type="FunCoup" id="D8PY24">
    <property type="interactions" value="92"/>
</dbReference>
<feature type="compositionally biased region" description="Low complexity" evidence="2">
    <location>
        <begin position="282"/>
        <end position="302"/>
    </location>
</feature>
<dbReference type="InterPro" id="IPR043198">
    <property type="entry name" value="Cyclin/Ssn8"/>
</dbReference>
<dbReference type="Pfam" id="PF00134">
    <property type="entry name" value="Cyclin_N"/>
    <property type="match status" value="1"/>
</dbReference>
<keyword evidence="5" id="KW-1185">Reference proteome</keyword>
<comment type="similarity">
    <text evidence="1">Belongs to the cyclin family.</text>
</comment>
<organism evidence="5">
    <name type="scientific">Schizophyllum commune (strain H4-8 / FGSC 9210)</name>
    <name type="common">Split gill fungus</name>
    <dbReference type="NCBI Taxonomy" id="578458"/>
    <lineage>
        <taxon>Eukaryota</taxon>
        <taxon>Fungi</taxon>
        <taxon>Dikarya</taxon>
        <taxon>Basidiomycota</taxon>
        <taxon>Agaricomycotina</taxon>
        <taxon>Agaricomycetes</taxon>
        <taxon>Agaricomycetidae</taxon>
        <taxon>Agaricales</taxon>
        <taxon>Schizophyllaceae</taxon>
        <taxon>Schizophyllum</taxon>
    </lineage>
</organism>
<evidence type="ECO:0000256" key="2">
    <source>
        <dbReference type="SAM" id="MobiDB-lite"/>
    </source>
</evidence>
<dbReference type="InterPro" id="IPR006671">
    <property type="entry name" value="Cyclin_N"/>
</dbReference>
<dbReference type="AlphaFoldDB" id="D8PY24"/>
<dbReference type="CDD" id="cd20546">
    <property type="entry name" value="CYCLIN_SpCG1C_ScCTK2-like_rpt2"/>
    <property type="match status" value="1"/>
</dbReference>
<dbReference type="SMART" id="SM00385">
    <property type="entry name" value="CYCLIN"/>
    <property type="match status" value="2"/>
</dbReference>
<sequence length="379" mass="41880">MDPAPRQPLSSSKYHLPYFSPSEVAILSAKQRGKFSIHQEERQRQNACSFLEAMGGRIGFPRKTIAMAQLLYHRFHLFFPLKDFIYTDVALAALFVSTKMQDTLKKPRDLLAVSYAVRFPELAAKTKHPTGEIDIDTMDPAIVEQDRQKLLAIERLLLETICFNFTSRLCFPYVIKIAKRLAASKKVAQLAWRLSIDSHRTLIPLQYPPHTVAMGSIYVAALLSSFEQAQEDDPIGTTSSHDIAQMLHEHGAWEASFQCQVDDLEAIAHALIDLIGQGLQNPATKPSPRTPSSPSAAASTAPGGKMSSGKAILRLYDADQLLRLKIKLRETEHEPRARNPIGQADPTAGHRSDDIAMLGKNEGTVRFMFGPPAVVGAGS</sequence>
<evidence type="ECO:0000313" key="5">
    <source>
        <dbReference type="Proteomes" id="UP000007431"/>
    </source>
</evidence>
<protein>
    <recommendedName>
        <fullName evidence="3">Cyclin-like domain-containing protein</fullName>
    </recommendedName>
</protein>
<feature type="domain" description="Cyclin-like" evidence="3">
    <location>
        <begin position="49"/>
        <end position="159"/>
    </location>
</feature>
<feature type="region of interest" description="Disordered" evidence="2">
    <location>
        <begin position="279"/>
        <end position="307"/>
    </location>
</feature>
<dbReference type="EMBL" id="GL377304">
    <property type="protein sequence ID" value="EFI99774.1"/>
    <property type="molecule type" value="Genomic_DNA"/>
</dbReference>
<dbReference type="eggNOG" id="KOG0834">
    <property type="taxonomic scope" value="Eukaryota"/>
</dbReference>
<dbReference type="HOGENOM" id="CLU_043176_0_0_1"/>
<dbReference type="SUPFAM" id="SSF47954">
    <property type="entry name" value="Cyclin-like"/>
    <property type="match status" value="2"/>
</dbReference>
<dbReference type="PANTHER" id="PTHR10026">
    <property type="entry name" value="CYCLIN"/>
    <property type="match status" value="1"/>
</dbReference>
<dbReference type="KEGG" id="scm:SCHCO_02616831"/>
<accession>D8PY24</accession>
<evidence type="ECO:0000256" key="1">
    <source>
        <dbReference type="RuleBase" id="RU000383"/>
    </source>
</evidence>
<dbReference type="STRING" id="578458.D8PY24"/>
<dbReference type="Gene3D" id="1.10.472.10">
    <property type="entry name" value="Cyclin-like"/>
    <property type="match status" value="2"/>
</dbReference>
<dbReference type="InParanoid" id="D8PY24"/>
<gene>
    <name evidence="4" type="ORF">SCHCODRAFT_107383</name>
</gene>
<evidence type="ECO:0000313" key="4">
    <source>
        <dbReference type="EMBL" id="EFI99774.1"/>
    </source>
</evidence>
<proteinExistence type="inferred from homology"/>
<dbReference type="VEuPathDB" id="FungiDB:SCHCODRAFT_02616831"/>
<dbReference type="GO" id="GO:0016538">
    <property type="term" value="F:cyclin-dependent protein serine/threonine kinase regulator activity"/>
    <property type="evidence" value="ECO:0007669"/>
    <property type="project" value="InterPro"/>
</dbReference>
<feature type="domain" description="Cyclin-like" evidence="3">
    <location>
        <begin position="172"/>
        <end position="252"/>
    </location>
</feature>
<dbReference type="Proteomes" id="UP000007431">
    <property type="component" value="Unassembled WGS sequence"/>
</dbReference>
<name>D8PY24_SCHCM</name>
<dbReference type="GO" id="GO:0006357">
    <property type="term" value="P:regulation of transcription by RNA polymerase II"/>
    <property type="evidence" value="ECO:0007669"/>
    <property type="project" value="InterPro"/>
</dbReference>
<feature type="region of interest" description="Disordered" evidence="2">
    <location>
        <begin position="331"/>
        <end position="350"/>
    </location>
</feature>
<reference evidence="4 5" key="1">
    <citation type="journal article" date="2010" name="Nat. Biotechnol.">
        <title>Genome sequence of the model mushroom Schizophyllum commune.</title>
        <authorList>
            <person name="Ohm R.A."/>
            <person name="de Jong J.F."/>
            <person name="Lugones L.G."/>
            <person name="Aerts A."/>
            <person name="Kothe E."/>
            <person name="Stajich J.E."/>
            <person name="de Vries R.P."/>
            <person name="Record E."/>
            <person name="Levasseur A."/>
            <person name="Baker S.E."/>
            <person name="Bartholomew K.A."/>
            <person name="Coutinho P.M."/>
            <person name="Erdmann S."/>
            <person name="Fowler T.J."/>
            <person name="Gathman A.C."/>
            <person name="Lombard V."/>
            <person name="Henrissat B."/>
            <person name="Knabe N."/>
            <person name="Kuees U."/>
            <person name="Lilly W.W."/>
            <person name="Lindquist E."/>
            <person name="Lucas S."/>
            <person name="Magnuson J.K."/>
            <person name="Piumi F."/>
            <person name="Raudaskoski M."/>
            <person name="Salamov A."/>
            <person name="Schmutz J."/>
            <person name="Schwarze F.W.M.R."/>
            <person name="vanKuyk P.A."/>
            <person name="Horton J.S."/>
            <person name="Grigoriev I.V."/>
            <person name="Woesten H.A.B."/>
        </authorList>
    </citation>
    <scope>NUCLEOTIDE SEQUENCE [LARGE SCALE GENOMIC DNA]</scope>
    <source>
        <strain evidence="5">H4-8 / FGSC 9210</strain>
    </source>
</reference>
<dbReference type="GeneID" id="9586644"/>
<evidence type="ECO:0000259" key="3">
    <source>
        <dbReference type="SMART" id="SM00385"/>
    </source>
</evidence>
<dbReference type="OrthoDB" id="25002at2759"/>
<dbReference type="InterPro" id="IPR013763">
    <property type="entry name" value="Cyclin-like_dom"/>
</dbReference>
<dbReference type="RefSeq" id="XP_003034677.1">
    <property type="nucleotide sequence ID" value="XM_003034631.1"/>
</dbReference>
<dbReference type="InterPro" id="IPR036915">
    <property type="entry name" value="Cyclin-like_sf"/>
</dbReference>
<dbReference type="OMA" id="QPQHQRW"/>